<keyword evidence="5" id="KW-1185">Reference proteome</keyword>
<reference evidence="5" key="2">
    <citation type="submission" date="2012-01" db="EMBL/GenBank/DDBJ databases">
        <title>Noncontiguous Finished sequence of chromosome of Saccharomonospora glauca K62.</title>
        <authorList>
            <consortium name="US DOE Joint Genome Institute"/>
            <person name="Lucas S."/>
            <person name="Han J."/>
            <person name="Lapidus A."/>
            <person name="Cheng J.-F."/>
            <person name="Goodwin L."/>
            <person name="Pitluck S."/>
            <person name="Peters L."/>
            <person name="Mikhailova N."/>
            <person name="Held B."/>
            <person name="Detter J.C."/>
            <person name="Han C."/>
            <person name="Tapia R."/>
            <person name="Land M."/>
            <person name="Hauser L."/>
            <person name="Kyrpides N."/>
            <person name="Ivanova N."/>
            <person name="Pagani I."/>
            <person name="Brambilla E.-M."/>
            <person name="Klenk H.-P."/>
            <person name="Woyke T."/>
        </authorList>
    </citation>
    <scope>NUCLEOTIDE SEQUENCE [LARGE SCALE GENOMIC DNA]</scope>
    <source>
        <strain evidence="5">K62</strain>
    </source>
</reference>
<dbReference type="EMBL" id="CM001484">
    <property type="protein sequence ID" value="EIE97350.1"/>
    <property type="molecule type" value="Genomic_DNA"/>
</dbReference>
<dbReference type="OrthoDB" id="3268346at2"/>
<dbReference type="HOGENOM" id="CLU_079632_3_0_11"/>
<keyword evidence="2" id="KW-0732">Signal</keyword>
<evidence type="ECO:0000259" key="3">
    <source>
        <dbReference type="Pfam" id="PF14016"/>
    </source>
</evidence>
<dbReference type="InterPro" id="IPR025326">
    <property type="entry name" value="DUF4232"/>
</dbReference>
<organism evidence="4 5">
    <name type="scientific">Saccharomonospora glauca K62</name>
    <dbReference type="NCBI Taxonomy" id="928724"/>
    <lineage>
        <taxon>Bacteria</taxon>
        <taxon>Bacillati</taxon>
        <taxon>Actinomycetota</taxon>
        <taxon>Actinomycetes</taxon>
        <taxon>Pseudonocardiales</taxon>
        <taxon>Pseudonocardiaceae</taxon>
        <taxon>Saccharomonospora</taxon>
    </lineage>
</organism>
<feature type="compositionally biased region" description="Low complexity" evidence="1">
    <location>
        <begin position="31"/>
        <end position="52"/>
    </location>
</feature>
<dbReference type="AlphaFoldDB" id="I1CXC6"/>
<evidence type="ECO:0000313" key="5">
    <source>
        <dbReference type="Proteomes" id="UP000005087"/>
    </source>
</evidence>
<evidence type="ECO:0000256" key="1">
    <source>
        <dbReference type="SAM" id="MobiDB-lite"/>
    </source>
</evidence>
<gene>
    <name evidence="4" type="ORF">SacglDRAFT_00395</name>
</gene>
<feature type="domain" description="DUF4232" evidence="3">
    <location>
        <begin position="83"/>
        <end position="216"/>
    </location>
</feature>
<accession>I1CXC6</accession>
<proteinExistence type="predicted"/>
<name>I1CXC6_9PSEU</name>
<reference evidence="4 5" key="1">
    <citation type="submission" date="2011-09" db="EMBL/GenBank/DDBJ databases">
        <authorList>
            <consortium name="US DOE Joint Genome Institute (JGI-PGF)"/>
            <person name="Lucas S."/>
            <person name="Han J."/>
            <person name="Lapidus A."/>
            <person name="Cheng J.-F."/>
            <person name="Goodwin L."/>
            <person name="Pitluck S."/>
            <person name="Peters L."/>
            <person name="Land M.L."/>
            <person name="Hauser L."/>
            <person name="Brambilla E."/>
            <person name="Klenk H.-P."/>
            <person name="Woyke T.J."/>
        </authorList>
    </citation>
    <scope>NUCLEOTIDE SEQUENCE [LARGE SCALE GENOMIC DNA]</scope>
    <source>
        <strain evidence="4 5">K62</strain>
    </source>
</reference>
<sequence>MKRTSTAHVLLATAGLALALAGCSPEGGDEQAQNTSPSSATSTASQAPSSPKSEPPPSSSEAPAEPAQSRAEAEQPPPDPTYCTSGNLEVTLGQEEGAAGTVYRPLQFTNVGDVPCVLQGFPEVAYVAGDDGHQVGKSAEHNGEEGPALTLQPGEVAHSNVGFTQVLNYDESMCGPTEVRGLRVYPPKESASKYVEAPGLGCSRTDITGSHLSVTSIEKGPGGY</sequence>
<dbReference type="eggNOG" id="ENOG50330G5">
    <property type="taxonomic scope" value="Bacteria"/>
</dbReference>
<dbReference type="Proteomes" id="UP000005087">
    <property type="component" value="Chromosome"/>
</dbReference>
<feature type="compositionally biased region" description="Low complexity" evidence="1">
    <location>
        <begin position="59"/>
        <end position="70"/>
    </location>
</feature>
<feature type="signal peptide" evidence="2">
    <location>
        <begin position="1"/>
        <end position="19"/>
    </location>
</feature>
<dbReference type="RefSeq" id="WP_005461273.1">
    <property type="nucleotide sequence ID" value="NZ_CM001484.1"/>
</dbReference>
<dbReference type="Pfam" id="PF14016">
    <property type="entry name" value="DUF4232"/>
    <property type="match status" value="1"/>
</dbReference>
<dbReference type="STRING" id="928724.SacglDRAFT_00395"/>
<evidence type="ECO:0000313" key="4">
    <source>
        <dbReference type="EMBL" id="EIE97350.1"/>
    </source>
</evidence>
<feature type="region of interest" description="Disordered" evidence="1">
    <location>
        <begin position="22"/>
        <end position="87"/>
    </location>
</feature>
<protein>
    <recommendedName>
        <fullName evidence="3">DUF4232 domain-containing protein</fullName>
    </recommendedName>
</protein>
<feature type="chain" id="PRO_5039176480" description="DUF4232 domain-containing protein" evidence="2">
    <location>
        <begin position="20"/>
        <end position="224"/>
    </location>
</feature>
<dbReference type="PROSITE" id="PS51257">
    <property type="entry name" value="PROKAR_LIPOPROTEIN"/>
    <property type="match status" value="1"/>
</dbReference>
<evidence type="ECO:0000256" key="2">
    <source>
        <dbReference type="SAM" id="SignalP"/>
    </source>
</evidence>